<dbReference type="RefSeq" id="WP_215355427.1">
    <property type="nucleotide sequence ID" value="NZ_BAAAFE010000003.1"/>
</dbReference>
<name>A0ABN1M042_9SPHN</name>
<comment type="caution">
    <text evidence="2">The sequence shown here is derived from an EMBL/GenBank/DDBJ whole genome shotgun (WGS) entry which is preliminary data.</text>
</comment>
<proteinExistence type="predicted"/>
<keyword evidence="1" id="KW-0812">Transmembrane</keyword>
<feature type="transmembrane region" description="Helical" evidence="1">
    <location>
        <begin position="13"/>
        <end position="31"/>
    </location>
</feature>
<feature type="transmembrane region" description="Helical" evidence="1">
    <location>
        <begin position="43"/>
        <end position="62"/>
    </location>
</feature>
<sequence length="204" mass="22369">MNQTEAAMKFGETLGYIIWPIAFVAIGYVVARRINKDRDFDNQVKWPIVVGSSLALLMVVSLCVPNPNQLGPTDGVYIETADGGAAEPLPGPYDISRDSLAAVKAFQKERVVKFLDSKSWPHPGPDKFESSVVPVDYAGNTVLKSRFRSLGHFDLLIHEGVAKGRAKTVVCVAKGRANIRFENSRCAQAVYDTFARSEPSPEKL</sequence>
<keyword evidence="3" id="KW-1185">Reference proteome</keyword>
<evidence type="ECO:0000313" key="3">
    <source>
        <dbReference type="Proteomes" id="UP001500738"/>
    </source>
</evidence>
<evidence type="ECO:0000313" key="2">
    <source>
        <dbReference type="EMBL" id="GAA0862585.1"/>
    </source>
</evidence>
<evidence type="ECO:0000256" key="1">
    <source>
        <dbReference type="SAM" id="Phobius"/>
    </source>
</evidence>
<accession>A0ABN1M042</accession>
<dbReference type="EMBL" id="BAAAFE010000003">
    <property type="protein sequence ID" value="GAA0862585.1"/>
    <property type="molecule type" value="Genomic_DNA"/>
</dbReference>
<organism evidence="2 3">
    <name type="scientific">Sphingopyxis soli</name>
    <dbReference type="NCBI Taxonomy" id="592051"/>
    <lineage>
        <taxon>Bacteria</taxon>
        <taxon>Pseudomonadati</taxon>
        <taxon>Pseudomonadota</taxon>
        <taxon>Alphaproteobacteria</taxon>
        <taxon>Sphingomonadales</taxon>
        <taxon>Sphingomonadaceae</taxon>
        <taxon>Sphingopyxis</taxon>
    </lineage>
</organism>
<keyword evidence="1" id="KW-0472">Membrane</keyword>
<protein>
    <recommendedName>
        <fullName evidence="4">DUF1499 domain-containing protein</fullName>
    </recommendedName>
</protein>
<evidence type="ECO:0008006" key="4">
    <source>
        <dbReference type="Google" id="ProtNLM"/>
    </source>
</evidence>
<keyword evidence="1" id="KW-1133">Transmembrane helix</keyword>
<gene>
    <name evidence="2" type="ORF">GCM10009115_09890</name>
</gene>
<reference evidence="2 3" key="1">
    <citation type="journal article" date="2019" name="Int. J. Syst. Evol. Microbiol.">
        <title>The Global Catalogue of Microorganisms (GCM) 10K type strain sequencing project: providing services to taxonomists for standard genome sequencing and annotation.</title>
        <authorList>
            <consortium name="The Broad Institute Genomics Platform"/>
            <consortium name="The Broad Institute Genome Sequencing Center for Infectious Disease"/>
            <person name="Wu L."/>
            <person name="Ma J."/>
        </authorList>
    </citation>
    <scope>NUCLEOTIDE SEQUENCE [LARGE SCALE GENOMIC DNA]</scope>
    <source>
        <strain evidence="2 3">JCM 15910</strain>
    </source>
</reference>
<dbReference type="Proteomes" id="UP001500738">
    <property type="component" value="Unassembled WGS sequence"/>
</dbReference>